<evidence type="ECO:0000256" key="2">
    <source>
        <dbReference type="ARBA" id="ARBA00023125"/>
    </source>
</evidence>
<dbReference type="PROSITE" id="PS50043">
    <property type="entry name" value="HTH_LUXR_2"/>
    <property type="match status" value="1"/>
</dbReference>
<evidence type="ECO:0000313" key="6">
    <source>
        <dbReference type="Proteomes" id="UP000319204"/>
    </source>
</evidence>
<evidence type="ECO:0000313" key="5">
    <source>
        <dbReference type="EMBL" id="KAB5488169.1"/>
    </source>
</evidence>
<keyword evidence="3" id="KW-0804">Transcription</keyword>
<evidence type="ECO:0000256" key="3">
    <source>
        <dbReference type="ARBA" id="ARBA00023163"/>
    </source>
</evidence>
<dbReference type="Proteomes" id="UP000319204">
    <property type="component" value="Unassembled WGS sequence"/>
</dbReference>
<dbReference type="PROSITE" id="PS00622">
    <property type="entry name" value="HTH_LUXR_1"/>
    <property type="match status" value="1"/>
</dbReference>
<gene>
    <name evidence="5" type="ORF">FOT42_010105</name>
</gene>
<name>A0A5N5ITX8_9FLAO</name>
<dbReference type="Gene3D" id="3.30.450.20">
    <property type="entry name" value="PAS domain"/>
    <property type="match status" value="1"/>
</dbReference>
<dbReference type="CDD" id="cd00130">
    <property type="entry name" value="PAS"/>
    <property type="match status" value="1"/>
</dbReference>
<dbReference type="GO" id="GO:0006355">
    <property type="term" value="P:regulation of DNA-templated transcription"/>
    <property type="evidence" value="ECO:0007669"/>
    <property type="project" value="InterPro"/>
</dbReference>
<dbReference type="PANTHER" id="PTHR44688:SF16">
    <property type="entry name" value="DNA-BINDING TRANSCRIPTIONAL ACTIVATOR DEVR_DOSR"/>
    <property type="match status" value="1"/>
</dbReference>
<proteinExistence type="predicted"/>
<dbReference type="AlphaFoldDB" id="A0A5N5ITX8"/>
<dbReference type="EMBL" id="VNIK02000006">
    <property type="protein sequence ID" value="KAB5488169.1"/>
    <property type="molecule type" value="Genomic_DNA"/>
</dbReference>
<keyword evidence="6" id="KW-1185">Reference proteome</keyword>
<dbReference type="InterPro" id="IPR000014">
    <property type="entry name" value="PAS"/>
</dbReference>
<comment type="caution">
    <text evidence="5">The sequence shown here is derived from an EMBL/GenBank/DDBJ whole genome shotgun (WGS) entry which is preliminary data.</text>
</comment>
<feature type="domain" description="HTH luxR-type" evidence="4">
    <location>
        <begin position="198"/>
        <end position="263"/>
    </location>
</feature>
<dbReference type="SUPFAM" id="SSF55785">
    <property type="entry name" value="PYP-like sensor domain (PAS domain)"/>
    <property type="match status" value="1"/>
</dbReference>
<dbReference type="OrthoDB" id="965844at2"/>
<dbReference type="SUPFAM" id="SSF46894">
    <property type="entry name" value="C-terminal effector domain of the bipartite response regulators"/>
    <property type="match status" value="1"/>
</dbReference>
<accession>A0A5N5ITX8</accession>
<dbReference type="InterPro" id="IPR000792">
    <property type="entry name" value="Tscrpt_reg_LuxR_C"/>
</dbReference>
<reference evidence="5" key="1">
    <citation type="submission" date="2019-10" db="EMBL/GenBank/DDBJ databases">
        <title>Muricauda hadale sp. nov., a piezophilic bacterium isolated from hadopelagic water of the Mariana Trench.</title>
        <authorList>
            <person name="Wei Y."/>
        </authorList>
    </citation>
    <scope>NUCLEOTIDE SEQUENCE [LARGE SCALE GENOMIC DNA]</scope>
    <source>
        <strain evidence="5">MT-229</strain>
    </source>
</reference>
<organism evidence="5 6">
    <name type="scientific">Flagellimonas hadalis</name>
    <dbReference type="NCBI Taxonomy" id="2597517"/>
    <lineage>
        <taxon>Bacteria</taxon>
        <taxon>Pseudomonadati</taxon>
        <taxon>Bacteroidota</taxon>
        <taxon>Flavobacteriia</taxon>
        <taxon>Flavobacteriales</taxon>
        <taxon>Flavobacteriaceae</taxon>
        <taxon>Flagellimonas</taxon>
    </lineage>
</organism>
<dbReference type="CDD" id="cd06170">
    <property type="entry name" value="LuxR_C_like"/>
    <property type="match status" value="1"/>
</dbReference>
<dbReference type="SMART" id="SM00421">
    <property type="entry name" value="HTH_LUXR"/>
    <property type="match status" value="1"/>
</dbReference>
<dbReference type="InterPro" id="IPR036388">
    <property type="entry name" value="WH-like_DNA-bd_sf"/>
</dbReference>
<sequence>MKTNHEVVVDIWKSHSNYLAKKSVELKAVNVVDYMANLFCPGPYYYYILDSPTLTLDLVSESTRDLLGIEPKDLTLDRFIDLIHPDDLDFFMRCEDVVAYFLKNCVSPEKMVNYKINYSLRERVANGNYRLFLMQTITLRTTEDGALLKVFGTHTDINHITSVNNRKLSLIGLNGEPSFLEIDVFEDQVFENFVPYDFDAYSPSFTKRELEVIRLLARGLSTDEVSKELNISIQTVFTHRKNILRKSKAKNSSELVAECIRKGYI</sequence>
<evidence type="ECO:0000256" key="1">
    <source>
        <dbReference type="ARBA" id="ARBA00023015"/>
    </source>
</evidence>
<dbReference type="PRINTS" id="PR00038">
    <property type="entry name" value="HTHLUXR"/>
</dbReference>
<dbReference type="PANTHER" id="PTHR44688">
    <property type="entry name" value="DNA-BINDING TRANSCRIPTIONAL ACTIVATOR DEVR_DOSR"/>
    <property type="match status" value="1"/>
</dbReference>
<dbReference type="Gene3D" id="1.10.10.10">
    <property type="entry name" value="Winged helix-like DNA-binding domain superfamily/Winged helix DNA-binding domain"/>
    <property type="match status" value="1"/>
</dbReference>
<evidence type="ECO:0000259" key="4">
    <source>
        <dbReference type="PROSITE" id="PS50043"/>
    </source>
</evidence>
<dbReference type="Pfam" id="PF00196">
    <property type="entry name" value="GerE"/>
    <property type="match status" value="1"/>
</dbReference>
<dbReference type="InterPro" id="IPR035965">
    <property type="entry name" value="PAS-like_dom_sf"/>
</dbReference>
<dbReference type="InterPro" id="IPR016032">
    <property type="entry name" value="Sig_transdc_resp-reg_C-effctor"/>
</dbReference>
<dbReference type="RefSeq" id="WP_151890453.1">
    <property type="nucleotide sequence ID" value="NZ_VNIK02000006.1"/>
</dbReference>
<keyword evidence="1" id="KW-0805">Transcription regulation</keyword>
<protein>
    <recommendedName>
        <fullName evidence="4">HTH luxR-type domain-containing protein</fullName>
    </recommendedName>
</protein>
<dbReference type="GO" id="GO:0003677">
    <property type="term" value="F:DNA binding"/>
    <property type="evidence" value="ECO:0007669"/>
    <property type="project" value="UniProtKB-KW"/>
</dbReference>
<keyword evidence="2" id="KW-0238">DNA-binding</keyword>